<keyword evidence="1" id="KW-0812">Transmembrane</keyword>
<dbReference type="AlphaFoldDB" id="A0A8H5ESJ4"/>
<keyword evidence="1" id="KW-1133">Transmembrane helix</keyword>
<feature type="transmembrane region" description="Helical" evidence="1">
    <location>
        <begin position="211"/>
        <end position="233"/>
    </location>
</feature>
<keyword evidence="1" id="KW-0472">Membrane</keyword>
<dbReference type="Proteomes" id="UP000541558">
    <property type="component" value="Unassembled WGS sequence"/>
</dbReference>
<accession>A0A8H5ESJ4</accession>
<evidence type="ECO:0000256" key="1">
    <source>
        <dbReference type="SAM" id="Phobius"/>
    </source>
</evidence>
<feature type="transmembrane region" description="Helical" evidence="1">
    <location>
        <begin position="105"/>
        <end position="127"/>
    </location>
</feature>
<dbReference type="OrthoDB" id="3250682at2759"/>
<evidence type="ECO:0000313" key="3">
    <source>
        <dbReference type="Proteomes" id="UP000541558"/>
    </source>
</evidence>
<protein>
    <submittedName>
        <fullName evidence="2">Uncharacterized protein</fullName>
    </submittedName>
</protein>
<sequence length="369" mass="40495">MSLEILLPGVYLAAIAVESLLFGVFVVLSFTSLYLLFAREKLSDRPRNSKIAALTTPLIFANVLISSTVTAHWVMSVVRLFQAFLGQGEGLSAKAYYDDRSRAEFLASLALAIFTLIVGDCVMIYRLRTVFNYNRSTTVFPLCCLFGFIACGIGTVFQFSDLSPGNGTFLASIGTVFTFVTNVFCSSFIAWKIYRVNKAASNYSGQSLASITGIIVESAALYTSWTIMFMAAYLASSNLAYLFIDTLPTITAISFMLINVRIGLGWAQNMARSGEKISTAHSIVTFPFRATQQSGLRSMDDRQQRSATGSYAMHNLTVHVERTVVKDTGSSGDDSVVLEPRLKDVVALSDVGSDLSTKRIYDSEQDRYI</sequence>
<organism evidence="2 3">
    <name type="scientific">Ephemerocybe angulata</name>
    <dbReference type="NCBI Taxonomy" id="980116"/>
    <lineage>
        <taxon>Eukaryota</taxon>
        <taxon>Fungi</taxon>
        <taxon>Dikarya</taxon>
        <taxon>Basidiomycota</taxon>
        <taxon>Agaricomycotina</taxon>
        <taxon>Agaricomycetes</taxon>
        <taxon>Agaricomycetidae</taxon>
        <taxon>Agaricales</taxon>
        <taxon>Agaricineae</taxon>
        <taxon>Psathyrellaceae</taxon>
        <taxon>Ephemerocybe</taxon>
    </lineage>
</organism>
<reference evidence="2 3" key="1">
    <citation type="journal article" date="2020" name="ISME J.">
        <title>Uncovering the hidden diversity of litter-decomposition mechanisms in mushroom-forming fungi.</title>
        <authorList>
            <person name="Floudas D."/>
            <person name="Bentzer J."/>
            <person name="Ahren D."/>
            <person name="Johansson T."/>
            <person name="Persson P."/>
            <person name="Tunlid A."/>
        </authorList>
    </citation>
    <scope>NUCLEOTIDE SEQUENCE [LARGE SCALE GENOMIC DNA]</scope>
    <source>
        <strain evidence="2 3">CBS 175.51</strain>
    </source>
</reference>
<feature type="transmembrane region" description="Helical" evidence="1">
    <location>
        <begin position="169"/>
        <end position="191"/>
    </location>
</feature>
<feature type="transmembrane region" description="Helical" evidence="1">
    <location>
        <begin position="58"/>
        <end position="85"/>
    </location>
</feature>
<proteinExistence type="predicted"/>
<feature type="transmembrane region" description="Helical" evidence="1">
    <location>
        <begin position="239"/>
        <end position="260"/>
    </location>
</feature>
<comment type="caution">
    <text evidence="2">The sequence shown here is derived from an EMBL/GenBank/DDBJ whole genome shotgun (WGS) entry which is preliminary data.</text>
</comment>
<keyword evidence="3" id="KW-1185">Reference proteome</keyword>
<gene>
    <name evidence="2" type="ORF">D9611_012320</name>
</gene>
<feature type="transmembrane region" description="Helical" evidence="1">
    <location>
        <begin position="12"/>
        <end position="37"/>
    </location>
</feature>
<name>A0A8H5ESJ4_9AGAR</name>
<evidence type="ECO:0000313" key="2">
    <source>
        <dbReference type="EMBL" id="KAF5310483.1"/>
    </source>
</evidence>
<dbReference type="EMBL" id="JAACJK010000229">
    <property type="protein sequence ID" value="KAF5310483.1"/>
    <property type="molecule type" value="Genomic_DNA"/>
</dbReference>
<feature type="transmembrane region" description="Helical" evidence="1">
    <location>
        <begin position="139"/>
        <end position="157"/>
    </location>
</feature>